<dbReference type="AlphaFoldDB" id="A0A5N4W5W5"/>
<evidence type="ECO:0000313" key="1">
    <source>
        <dbReference type="EMBL" id="KAB1851782.1"/>
    </source>
</evidence>
<dbReference type="Proteomes" id="UP000325788">
    <property type="component" value="Unassembled WGS sequence"/>
</dbReference>
<proteinExistence type="predicted"/>
<protein>
    <submittedName>
        <fullName evidence="1">Uncharacterized protein</fullName>
    </submittedName>
</protein>
<reference evidence="1 2" key="1">
    <citation type="submission" date="2019-09" db="EMBL/GenBank/DDBJ databases">
        <title>Draft genome sequence of Acinetobacter tandoii W4-4-4 isolated from environmental water sample.</title>
        <authorList>
            <person name="Wee S.K."/>
            <person name="Yan B."/>
            <person name="Mustaffa S.B."/>
            <person name="Yap E.P.H."/>
        </authorList>
    </citation>
    <scope>NUCLEOTIDE SEQUENCE [LARGE SCALE GENOMIC DNA]</scope>
    <source>
        <strain evidence="1 2">W4-4-4</strain>
    </source>
</reference>
<organism evidence="1 2">
    <name type="scientific">Acinetobacter tandoii</name>
    <dbReference type="NCBI Taxonomy" id="202954"/>
    <lineage>
        <taxon>Bacteria</taxon>
        <taxon>Pseudomonadati</taxon>
        <taxon>Pseudomonadota</taxon>
        <taxon>Gammaproteobacteria</taxon>
        <taxon>Moraxellales</taxon>
        <taxon>Moraxellaceae</taxon>
        <taxon>Acinetobacter</taxon>
    </lineage>
</organism>
<evidence type="ECO:0000313" key="2">
    <source>
        <dbReference type="Proteomes" id="UP000325788"/>
    </source>
</evidence>
<sequence>MIKILKTQISTGLSLVFIY</sequence>
<accession>A0A5N4W5W5</accession>
<comment type="caution">
    <text evidence="1">The sequence shown here is derived from an EMBL/GenBank/DDBJ whole genome shotgun (WGS) entry which is preliminary data.</text>
</comment>
<name>A0A5N4W5W5_9GAMM</name>
<gene>
    <name evidence="1" type="ORF">F4W09_16025</name>
</gene>
<dbReference type="EMBL" id="VXLD01000018">
    <property type="protein sequence ID" value="KAB1851782.1"/>
    <property type="molecule type" value="Genomic_DNA"/>
</dbReference>